<organism evidence="8 9">
    <name type="scientific">Bacillus methanolicus (strain MGA3 / ATCC 53907)</name>
    <dbReference type="NCBI Taxonomy" id="796606"/>
    <lineage>
        <taxon>Bacteria</taxon>
        <taxon>Bacillati</taxon>
        <taxon>Bacillota</taxon>
        <taxon>Bacilli</taxon>
        <taxon>Bacillales</taxon>
        <taxon>Bacillaceae</taxon>
        <taxon>Bacillus</taxon>
    </lineage>
</organism>
<comment type="subcellular location">
    <subcellularLocation>
        <location evidence="1">Cell membrane</location>
        <topology evidence="1">Multi-pass membrane protein</topology>
    </subcellularLocation>
</comment>
<gene>
    <name evidence="8" type="ORF">BMMGA3_08220</name>
</gene>
<evidence type="ECO:0000256" key="6">
    <source>
        <dbReference type="SAM" id="Phobius"/>
    </source>
</evidence>
<dbReference type="PANTHER" id="PTHR36115:SF4">
    <property type="entry name" value="MEMBRANE PROTEIN"/>
    <property type="match status" value="1"/>
</dbReference>
<accession>I3E8F8</accession>
<evidence type="ECO:0000256" key="3">
    <source>
        <dbReference type="ARBA" id="ARBA00022692"/>
    </source>
</evidence>
<dbReference type="AlphaFoldDB" id="I3E8F8"/>
<dbReference type="HOGENOM" id="CLU_053152_3_1_9"/>
<name>I3E8F8_BACMM</name>
<evidence type="ECO:0000259" key="7">
    <source>
        <dbReference type="Pfam" id="PF06271"/>
    </source>
</evidence>
<feature type="transmembrane region" description="Helical" evidence="6">
    <location>
        <begin position="49"/>
        <end position="71"/>
    </location>
</feature>
<dbReference type="eggNOG" id="COG1714">
    <property type="taxonomic scope" value="Bacteria"/>
</dbReference>
<keyword evidence="4 6" id="KW-1133">Transmembrane helix</keyword>
<dbReference type="InterPro" id="IPR051791">
    <property type="entry name" value="Pra-immunoreactive"/>
</dbReference>
<dbReference type="GO" id="GO:0005886">
    <property type="term" value="C:plasma membrane"/>
    <property type="evidence" value="ECO:0007669"/>
    <property type="project" value="UniProtKB-SubCell"/>
</dbReference>
<dbReference type="PANTHER" id="PTHR36115">
    <property type="entry name" value="PROLINE-RICH ANTIGEN HOMOLOG-RELATED"/>
    <property type="match status" value="1"/>
</dbReference>
<feature type="domain" description="RDD" evidence="7">
    <location>
        <begin position="4"/>
        <end position="139"/>
    </location>
</feature>
<dbReference type="STRING" id="796606.BMMGA3_08220"/>
<feature type="transmembrane region" description="Helical" evidence="6">
    <location>
        <begin position="12"/>
        <end position="37"/>
    </location>
</feature>
<protein>
    <submittedName>
        <fullName evidence="8">RDD domain-containing protein</fullName>
    </submittedName>
</protein>
<evidence type="ECO:0000256" key="1">
    <source>
        <dbReference type="ARBA" id="ARBA00004651"/>
    </source>
</evidence>
<dbReference type="KEGG" id="bmet:BMMGA3_08220"/>
<proteinExistence type="predicted"/>
<evidence type="ECO:0000256" key="5">
    <source>
        <dbReference type="ARBA" id="ARBA00023136"/>
    </source>
</evidence>
<keyword evidence="2" id="KW-1003">Cell membrane</keyword>
<evidence type="ECO:0000313" key="8">
    <source>
        <dbReference type="EMBL" id="AIE60050.1"/>
    </source>
</evidence>
<evidence type="ECO:0000313" key="9">
    <source>
        <dbReference type="Proteomes" id="UP000027602"/>
    </source>
</evidence>
<reference evidence="8 9" key="1">
    <citation type="journal article" date="2015" name="BMC Genomics">
        <title>Transcriptome analysis of thermophilic methylotrophic Bacillus methanolicus MGA3 using RNA-sequencing provides detailed insights into its previously uncharted transcriptional landscape.</title>
        <authorList>
            <person name="Irla M."/>
            <person name="Neshat A."/>
            <person name="Brautaset T."/>
            <person name="Ruckert C."/>
            <person name="Kalinowski J."/>
            <person name="Wendisch V.F."/>
        </authorList>
    </citation>
    <scope>NUCLEOTIDE SEQUENCE [LARGE SCALE GENOMIC DNA]</scope>
    <source>
        <strain evidence="9">MGA3 / ATCC 53907</strain>
    </source>
</reference>
<dbReference type="Pfam" id="PF06271">
    <property type="entry name" value="RDD"/>
    <property type="match status" value="1"/>
</dbReference>
<evidence type="ECO:0000256" key="2">
    <source>
        <dbReference type="ARBA" id="ARBA00022475"/>
    </source>
</evidence>
<keyword evidence="9" id="KW-1185">Reference proteome</keyword>
<keyword evidence="5 6" id="KW-0472">Membrane</keyword>
<dbReference type="InterPro" id="IPR010432">
    <property type="entry name" value="RDD"/>
</dbReference>
<keyword evidence="3 6" id="KW-0812">Transmembrane</keyword>
<sequence>MNRAGFGIRLGALFIDAVIFGIISWILEMIVLSILGISGKNNLNTGLPVIGAGIIINNLISFVLALIYYVWYPVRSKGQTFGKKLTGIRIQRTDHKELTFWTMFLREMIGKLISTLILFIGYLLALGEEKRTLHDHIAGTEVVYTKQQ</sequence>
<evidence type="ECO:0000256" key="4">
    <source>
        <dbReference type="ARBA" id="ARBA00022989"/>
    </source>
</evidence>
<dbReference type="RefSeq" id="WP_004434016.1">
    <property type="nucleotide sequence ID" value="NZ_ADWW01000002.1"/>
</dbReference>
<dbReference type="OrthoDB" id="1787043at2"/>
<dbReference type="EMBL" id="CP007739">
    <property type="protein sequence ID" value="AIE60050.1"/>
    <property type="molecule type" value="Genomic_DNA"/>
</dbReference>
<feature type="transmembrane region" description="Helical" evidence="6">
    <location>
        <begin position="108"/>
        <end position="126"/>
    </location>
</feature>
<dbReference type="Proteomes" id="UP000027602">
    <property type="component" value="Chromosome"/>
</dbReference>